<keyword evidence="1" id="KW-0472">Membrane</keyword>
<keyword evidence="3" id="KW-1185">Reference proteome</keyword>
<reference evidence="2 3" key="1">
    <citation type="journal article" date="2009" name="Stand. Genomic Sci.">
        <title>Complete genome sequence of Saccharomonospora viridis type strain (P101).</title>
        <authorList>
            <person name="Pati A."/>
            <person name="Sikorski J."/>
            <person name="Nolan M."/>
            <person name="Lapidus A."/>
            <person name="Copeland A."/>
            <person name="Glavina Del Rio T."/>
            <person name="Lucas S."/>
            <person name="Chen F."/>
            <person name="Tice H."/>
            <person name="Pitluck S."/>
            <person name="Cheng J.F."/>
            <person name="Chertkov O."/>
            <person name="Brettin T."/>
            <person name="Han C."/>
            <person name="Detter J.C."/>
            <person name="Kuske C."/>
            <person name="Bruce D."/>
            <person name="Goodwin L."/>
            <person name="Chain P."/>
            <person name="D'haeseleer P."/>
            <person name="Chen A."/>
            <person name="Palaniappan K."/>
            <person name="Ivanova N."/>
            <person name="Mavromatis K."/>
            <person name="Mikhailova N."/>
            <person name="Rohde M."/>
            <person name="Tindall B.J."/>
            <person name="Goker M."/>
            <person name="Bristow J."/>
            <person name="Eisen J.A."/>
            <person name="Markowitz V."/>
            <person name="Hugenholtz P."/>
            <person name="Kyrpides N.C."/>
            <person name="Klenk H.P."/>
        </authorList>
    </citation>
    <scope>NUCLEOTIDE SEQUENCE [LARGE SCALE GENOMIC DNA]</scope>
    <source>
        <strain evidence="3">ATCC 15386 / DSM 43017 / JCM 3036 / NBRC 12207 / P101</strain>
    </source>
</reference>
<evidence type="ECO:0000313" key="2">
    <source>
        <dbReference type="EMBL" id="ACU95795.1"/>
    </source>
</evidence>
<protein>
    <submittedName>
        <fullName evidence="2">Uncharacterized protein</fullName>
    </submittedName>
</protein>
<sequence length="112" mass="11828">MPEIRRGAHRCAAHHTPGTREYTMTTMTLATLAQGELGTENVRDWILDNIIPLVLLAVALLLLWLGGGKGDNAGVMRRLAGVVIALAIVGLAVSGLGVDVGEWLASLFTNPS</sequence>
<dbReference type="EMBL" id="CP001683">
    <property type="protein sequence ID" value="ACU95795.1"/>
    <property type="molecule type" value="Genomic_DNA"/>
</dbReference>
<dbReference type="STRING" id="471857.Svir_07260"/>
<dbReference type="KEGG" id="svi:Svir_07260"/>
<keyword evidence="1" id="KW-1133">Transmembrane helix</keyword>
<evidence type="ECO:0000256" key="1">
    <source>
        <dbReference type="SAM" id="Phobius"/>
    </source>
</evidence>
<dbReference type="AlphaFoldDB" id="C7MWD6"/>
<keyword evidence="1" id="KW-0812">Transmembrane</keyword>
<accession>C7MWD6</accession>
<dbReference type="Proteomes" id="UP000000841">
    <property type="component" value="Chromosome"/>
</dbReference>
<dbReference type="HOGENOM" id="CLU_171842_0_0_11"/>
<evidence type="ECO:0000313" key="3">
    <source>
        <dbReference type="Proteomes" id="UP000000841"/>
    </source>
</evidence>
<feature type="transmembrane region" description="Helical" evidence="1">
    <location>
        <begin position="79"/>
        <end position="98"/>
    </location>
</feature>
<proteinExistence type="predicted"/>
<name>C7MWD6_SACVD</name>
<organism evidence="2 3">
    <name type="scientific">Saccharomonospora viridis (strain ATCC 15386 / DSM 43017 / JCM 3036 / CCUG 5913 / NBRC 12207 / NCIMB 9602 / P101)</name>
    <name type="common">Thermoactinomyces viridis</name>
    <dbReference type="NCBI Taxonomy" id="471857"/>
    <lineage>
        <taxon>Bacteria</taxon>
        <taxon>Bacillati</taxon>
        <taxon>Actinomycetota</taxon>
        <taxon>Actinomycetes</taxon>
        <taxon>Pseudonocardiales</taxon>
        <taxon>Pseudonocardiaceae</taxon>
        <taxon>Saccharomonospora</taxon>
    </lineage>
</organism>
<gene>
    <name evidence="2" type="ordered locus">Svir_07260</name>
</gene>
<feature type="transmembrane region" description="Helical" evidence="1">
    <location>
        <begin position="50"/>
        <end position="67"/>
    </location>
</feature>
<dbReference type="eggNOG" id="ENOG5033B5P">
    <property type="taxonomic scope" value="Bacteria"/>
</dbReference>